<dbReference type="InterPro" id="IPR053165">
    <property type="entry name" value="HSI-I_assembly_Hcp1"/>
</dbReference>
<name>A0A0A3Z9F6_9GAMM</name>
<dbReference type="AlphaFoldDB" id="A0A0A3Z9F6"/>
<dbReference type="Pfam" id="PF05638">
    <property type="entry name" value="T6SS_HCP"/>
    <property type="match status" value="1"/>
</dbReference>
<dbReference type="SUPFAM" id="SSF141452">
    <property type="entry name" value="Hcp1-like"/>
    <property type="match status" value="1"/>
</dbReference>
<comment type="caution">
    <text evidence="1">The sequence shown here is derived from an EMBL/GenBank/DDBJ whole genome shotgun (WGS) entry which is preliminary data.</text>
</comment>
<dbReference type="STRING" id="371042.NG99_08945"/>
<dbReference type="RefSeq" id="WP_034891152.1">
    <property type="nucleotide sequence ID" value="NZ_JRUQ01000028.1"/>
</dbReference>
<evidence type="ECO:0008006" key="3">
    <source>
        <dbReference type="Google" id="ProtNLM"/>
    </source>
</evidence>
<dbReference type="InterPro" id="IPR036624">
    <property type="entry name" value="Hcp1-lik_sf"/>
</dbReference>
<dbReference type="eggNOG" id="COG3157">
    <property type="taxonomic scope" value="Bacteria"/>
</dbReference>
<dbReference type="OrthoDB" id="4865570at2"/>
<dbReference type="InterPro" id="IPR008514">
    <property type="entry name" value="T6SS_Hcp"/>
</dbReference>
<keyword evidence="2" id="KW-1185">Reference proteome</keyword>
<reference evidence="1 2" key="1">
    <citation type="submission" date="2014-10" db="EMBL/GenBank/DDBJ databases">
        <title>Genome sequence of Erwinia typographi M043b.</title>
        <authorList>
            <person name="Chan K.-G."/>
            <person name="Tan W.-S."/>
        </authorList>
    </citation>
    <scope>NUCLEOTIDE SEQUENCE [LARGE SCALE GENOMIC DNA]</scope>
    <source>
        <strain evidence="1 2">M043b</strain>
    </source>
</reference>
<gene>
    <name evidence="1" type="ORF">NG99_08945</name>
</gene>
<evidence type="ECO:0000313" key="1">
    <source>
        <dbReference type="EMBL" id="KGT94276.1"/>
    </source>
</evidence>
<dbReference type="PANTHER" id="PTHR36152">
    <property type="entry name" value="CYTOPLASMIC PROTEIN-RELATED"/>
    <property type="match status" value="1"/>
</dbReference>
<organism evidence="1 2">
    <name type="scientific">Erwinia typographi</name>
    <dbReference type="NCBI Taxonomy" id="371042"/>
    <lineage>
        <taxon>Bacteria</taxon>
        <taxon>Pseudomonadati</taxon>
        <taxon>Pseudomonadota</taxon>
        <taxon>Gammaproteobacteria</taxon>
        <taxon>Enterobacterales</taxon>
        <taxon>Erwiniaceae</taxon>
        <taxon>Erwinia</taxon>
    </lineage>
</organism>
<protein>
    <recommendedName>
        <fullName evidence="3">Hcp1 family type VI secretion system effector</fullName>
    </recommendedName>
</protein>
<proteinExistence type="predicted"/>
<sequence>MENNIYLKVDGVNGECEEAGHEKWIDIISFDWGVFQPGNMFVGGGGGAGKANFDDLTVIAAVDKATPALLKYCSGGKHINEITLSVCKAGGNALEYIKIKLKEVLITNVTYIGIIRRPTVGMKYSFQAAEFQIEYIEQTELGTKGASSLSGWNIKENREI</sequence>
<evidence type="ECO:0000313" key="2">
    <source>
        <dbReference type="Proteomes" id="UP000030351"/>
    </source>
</evidence>
<dbReference type="PANTHER" id="PTHR36152:SF5">
    <property type="entry name" value="PROTEIN HCP1"/>
    <property type="match status" value="1"/>
</dbReference>
<dbReference type="Gene3D" id="2.30.110.20">
    <property type="entry name" value="Hcp1-like"/>
    <property type="match status" value="1"/>
</dbReference>
<accession>A0A0A3Z9F6</accession>
<dbReference type="EMBL" id="JRUQ01000028">
    <property type="protein sequence ID" value="KGT94276.1"/>
    <property type="molecule type" value="Genomic_DNA"/>
</dbReference>
<dbReference type="Proteomes" id="UP000030351">
    <property type="component" value="Unassembled WGS sequence"/>
</dbReference>